<evidence type="ECO:0000313" key="1">
    <source>
        <dbReference type="EMBL" id="JAD31652.1"/>
    </source>
</evidence>
<reference evidence="1" key="2">
    <citation type="journal article" date="2015" name="Data Brief">
        <title>Shoot transcriptome of the giant reed, Arundo donax.</title>
        <authorList>
            <person name="Barrero R.A."/>
            <person name="Guerrero F.D."/>
            <person name="Moolhuijzen P."/>
            <person name="Goolsby J.A."/>
            <person name="Tidwell J."/>
            <person name="Bellgard S.E."/>
            <person name="Bellgard M.I."/>
        </authorList>
    </citation>
    <scope>NUCLEOTIDE SEQUENCE</scope>
    <source>
        <tissue evidence="1">Shoot tissue taken approximately 20 cm above the soil surface</tissue>
    </source>
</reference>
<reference evidence="1" key="1">
    <citation type="submission" date="2014-09" db="EMBL/GenBank/DDBJ databases">
        <authorList>
            <person name="Magalhaes I.L.F."/>
            <person name="Oliveira U."/>
            <person name="Santos F.R."/>
            <person name="Vidigal T.H.D.A."/>
            <person name="Brescovit A.D."/>
            <person name="Santos A.J."/>
        </authorList>
    </citation>
    <scope>NUCLEOTIDE SEQUENCE</scope>
    <source>
        <tissue evidence="1">Shoot tissue taken approximately 20 cm above the soil surface</tissue>
    </source>
</reference>
<dbReference type="AlphaFoldDB" id="A0A0A8Z9Y0"/>
<dbReference type="EMBL" id="GBRH01266243">
    <property type="protein sequence ID" value="JAD31652.1"/>
    <property type="molecule type" value="Transcribed_RNA"/>
</dbReference>
<organism evidence="1">
    <name type="scientific">Arundo donax</name>
    <name type="common">Giant reed</name>
    <name type="synonym">Donax arundinaceus</name>
    <dbReference type="NCBI Taxonomy" id="35708"/>
    <lineage>
        <taxon>Eukaryota</taxon>
        <taxon>Viridiplantae</taxon>
        <taxon>Streptophyta</taxon>
        <taxon>Embryophyta</taxon>
        <taxon>Tracheophyta</taxon>
        <taxon>Spermatophyta</taxon>
        <taxon>Magnoliopsida</taxon>
        <taxon>Liliopsida</taxon>
        <taxon>Poales</taxon>
        <taxon>Poaceae</taxon>
        <taxon>PACMAD clade</taxon>
        <taxon>Arundinoideae</taxon>
        <taxon>Arundineae</taxon>
        <taxon>Arundo</taxon>
    </lineage>
</organism>
<sequence length="35" mass="4015">MKHLLCGIKMESERPLSADEPMLRSCSCMHVRLDP</sequence>
<name>A0A0A8Z9Y0_ARUDO</name>
<protein>
    <submittedName>
        <fullName evidence="1">Uncharacterized protein</fullName>
    </submittedName>
</protein>
<proteinExistence type="predicted"/>
<accession>A0A0A8Z9Y0</accession>